<dbReference type="Pfam" id="PF00515">
    <property type="entry name" value="TPR_1"/>
    <property type="match status" value="1"/>
</dbReference>
<dbReference type="PROSITE" id="PS50293">
    <property type="entry name" value="TPR_REGION"/>
    <property type="match status" value="1"/>
</dbReference>
<dbReference type="PROSITE" id="PS50005">
    <property type="entry name" value="TPR"/>
    <property type="match status" value="4"/>
</dbReference>
<feature type="repeat" description="TPR" evidence="3">
    <location>
        <begin position="207"/>
        <end position="240"/>
    </location>
</feature>
<dbReference type="InterPro" id="IPR013105">
    <property type="entry name" value="TPR_2"/>
</dbReference>
<dbReference type="InterPro" id="IPR052346">
    <property type="entry name" value="O-mannosyl-transferase_TMTC"/>
</dbReference>
<dbReference type="SUPFAM" id="SSF48452">
    <property type="entry name" value="TPR-like"/>
    <property type="match status" value="1"/>
</dbReference>
<dbReference type="PANTHER" id="PTHR44227">
    <property type="match status" value="1"/>
</dbReference>
<feature type="transmembrane region" description="Helical" evidence="4">
    <location>
        <begin position="88"/>
        <end position="104"/>
    </location>
</feature>
<evidence type="ECO:0000256" key="1">
    <source>
        <dbReference type="ARBA" id="ARBA00022737"/>
    </source>
</evidence>
<feature type="transmembrane region" description="Helical" evidence="4">
    <location>
        <begin position="111"/>
        <end position="133"/>
    </location>
</feature>
<feature type="repeat" description="TPR" evidence="3">
    <location>
        <begin position="241"/>
        <end position="274"/>
    </location>
</feature>
<feature type="transmembrane region" description="Helical" evidence="4">
    <location>
        <begin position="139"/>
        <end position="158"/>
    </location>
</feature>
<dbReference type="SMART" id="SM00028">
    <property type="entry name" value="TPR"/>
    <property type="match status" value="4"/>
</dbReference>
<dbReference type="AlphaFoldDB" id="A0A2M8GNX9"/>
<dbReference type="Gene3D" id="1.25.40.10">
    <property type="entry name" value="Tetratricopeptide repeat domain"/>
    <property type="match status" value="1"/>
</dbReference>
<evidence type="ECO:0000256" key="4">
    <source>
        <dbReference type="SAM" id="Phobius"/>
    </source>
</evidence>
<comment type="caution">
    <text evidence="5">The sequence shown here is derived from an EMBL/GenBank/DDBJ whole genome shotgun (WGS) entry which is preliminary data.</text>
</comment>
<keyword evidence="4" id="KW-0812">Transmembrane</keyword>
<dbReference type="PANTHER" id="PTHR44227:SF3">
    <property type="entry name" value="PROTEIN O-MANNOSYL-TRANSFERASE TMTC4"/>
    <property type="match status" value="1"/>
</dbReference>
<feature type="repeat" description="TPR" evidence="3">
    <location>
        <begin position="309"/>
        <end position="342"/>
    </location>
</feature>
<keyword evidence="2 3" id="KW-0802">TPR repeat</keyword>
<evidence type="ECO:0000313" key="6">
    <source>
        <dbReference type="Proteomes" id="UP000229370"/>
    </source>
</evidence>
<reference evidence="6" key="1">
    <citation type="submission" date="2017-09" db="EMBL/GenBank/DDBJ databases">
        <title>Depth-based differentiation of microbial function through sediment-hosted aquifers and enrichment of novel symbionts in the deep terrestrial subsurface.</title>
        <authorList>
            <person name="Probst A.J."/>
            <person name="Ladd B."/>
            <person name="Jarett J.K."/>
            <person name="Geller-Mcgrath D.E."/>
            <person name="Sieber C.M.K."/>
            <person name="Emerson J.B."/>
            <person name="Anantharaman K."/>
            <person name="Thomas B.C."/>
            <person name="Malmstrom R."/>
            <person name="Stieglmeier M."/>
            <person name="Klingl A."/>
            <person name="Woyke T."/>
            <person name="Ryan C.M."/>
            <person name="Banfield J.F."/>
        </authorList>
    </citation>
    <scope>NUCLEOTIDE SEQUENCE [LARGE SCALE GENOMIC DNA]</scope>
</reference>
<feature type="non-terminal residue" evidence="5">
    <location>
        <position position="1"/>
    </location>
</feature>
<name>A0A2M8GNX9_9BACT</name>
<keyword evidence="4" id="KW-1133">Transmembrane helix</keyword>
<accession>A0A2M8GNX9</accession>
<feature type="transmembrane region" description="Helical" evidence="4">
    <location>
        <begin position="165"/>
        <end position="184"/>
    </location>
</feature>
<dbReference type="EMBL" id="PFQK01000010">
    <property type="protein sequence ID" value="PJC82263.1"/>
    <property type="molecule type" value="Genomic_DNA"/>
</dbReference>
<protein>
    <submittedName>
        <fullName evidence="5">Uncharacterized protein</fullName>
    </submittedName>
</protein>
<dbReference type="InterPro" id="IPR019734">
    <property type="entry name" value="TPR_rpt"/>
</dbReference>
<feature type="transmembrane region" description="Helical" evidence="4">
    <location>
        <begin position="12"/>
        <end position="29"/>
    </location>
</feature>
<dbReference type="Proteomes" id="UP000229370">
    <property type="component" value="Unassembled WGS sequence"/>
</dbReference>
<keyword evidence="1" id="KW-0677">Repeat</keyword>
<feature type="repeat" description="TPR" evidence="3">
    <location>
        <begin position="275"/>
        <end position="308"/>
    </location>
</feature>
<evidence type="ECO:0000256" key="2">
    <source>
        <dbReference type="ARBA" id="ARBA00022803"/>
    </source>
</evidence>
<gene>
    <name evidence="5" type="ORF">CO007_00380</name>
</gene>
<organism evidence="5 6">
    <name type="scientific">Candidatus Roizmanbacteria bacterium CG_4_8_14_3_um_filter_36_10</name>
    <dbReference type="NCBI Taxonomy" id="1974834"/>
    <lineage>
        <taxon>Bacteria</taxon>
        <taxon>Candidatus Roizmaniibacteriota</taxon>
    </lineage>
</organism>
<dbReference type="Pfam" id="PF14559">
    <property type="entry name" value="TPR_19"/>
    <property type="match status" value="1"/>
</dbReference>
<dbReference type="Pfam" id="PF07719">
    <property type="entry name" value="TPR_2"/>
    <property type="match status" value="1"/>
</dbReference>
<evidence type="ECO:0000256" key="3">
    <source>
        <dbReference type="PROSITE-ProRule" id="PRU00339"/>
    </source>
</evidence>
<sequence>VTFSDIRRNWKRLIPFFLLSCIWISLYVLKIGMRYSNLQNEFYQKPVIYNPLIQLPIALTSYLSLIFWPDKLTLYHSEMSFSQVEYGIRFLITLGLLGGLGIFWKKNRLIFFWLSFFIVSLLPTLLPFGWSWIVAERYVYLGTIGVLSVVGYVLGAIIKNKKTEAIGYLIFILIILGLMTRTIVRNIDWKNEDNLWIATGRTSSSDPKTHNNLGDVYGRQGDLARSAEEFKTAIKLNPYYADAYHNLGNTYQQLGKTDLALKNYQQAIKYNPSLWQSYQNMAAIYFYQGAIASAEAYLNQAIKVNPTNALLYANLAVVYLKDNDKITAKKLLEKALEINPKDEQIKKIYISL</sequence>
<proteinExistence type="predicted"/>
<evidence type="ECO:0000313" key="5">
    <source>
        <dbReference type="EMBL" id="PJC82263.1"/>
    </source>
</evidence>
<dbReference type="InterPro" id="IPR011990">
    <property type="entry name" value="TPR-like_helical_dom_sf"/>
</dbReference>
<keyword evidence="4" id="KW-0472">Membrane</keyword>